<dbReference type="RefSeq" id="WP_261957795.1">
    <property type="nucleotide sequence ID" value="NZ_AP026074.1"/>
</dbReference>
<keyword evidence="3" id="KW-1185">Reference proteome</keyword>
<name>A0ABN6RAV9_STRNI</name>
<organism evidence="2 3">
    <name type="scientific">Streptomyces nigrescens</name>
    <dbReference type="NCBI Taxonomy" id="1920"/>
    <lineage>
        <taxon>Bacteria</taxon>
        <taxon>Bacillati</taxon>
        <taxon>Actinomycetota</taxon>
        <taxon>Actinomycetes</taxon>
        <taxon>Kitasatosporales</taxon>
        <taxon>Streptomycetaceae</taxon>
        <taxon>Streptomyces</taxon>
    </lineage>
</organism>
<dbReference type="EMBL" id="AP026074">
    <property type="protein sequence ID" value="BDM74240.1"/>
    <property type="molecule type" value="Genomic_DNA"/>
</dbReference>
<feature type="domain" description="Tn3 transposase DDE" evidence="1">
    <location>
        <begin position="83"/>
        <end position="124"/>
    </location>
</feature>
<dbReference type="Proteomes" id="UP001059597">
    <property type="component" value="Plasmid SNP1"/>
</dbReference>
<proteinExistence type="predicted"/>
<keyword evidence="2" id="KW-0614">Plasmid</keyword>
<gene>
    <name evidence="2" type="ORF">HEK616_77270</name>
</gene>
<dbReference type="InterPro" id="IPR002513">
    <property type="entry name" value="Tn3_Tnp_DDE_dom"/>
</dbReference>
<evidence type="ECO:0000259" key="1">
    <source>
        <dbReference type="Pfam" id="PF01526"/>
    </source>
</evidence>
<evidence type="ECO:0000313" key="2">
    <source>
        <dbReference type="EMBL" id="BDM74240.1"/>
    </source>
</evidence>
<reference evidence="2" key="1">
    <citation type="submission" date="2022-06" db="EMBL/GenBank/DDBJ databases">
        <title>Complete genome sequence of Streptomyces nigrescens HEK616.</title>
        <authorList>
            <person name="Asamizu S."/>
            <person name="Onaka H."/>
        </authorList>
    </citation>
    <scope>NUCLEOTIDE SEQUENCE</scope>
    <source>
        <strain evidence="2">HEK616</strain>
        <plasmid evidence="2">SNP1</plasmid>
    </source>
</reference>
<protein>
    <recommendedName>
        <fullName evidence="1">Tn3 transposase DDE domain-containing protein</fullName>
    </recommendedName>
</protein>
<geneLocation type="plasmid" evidence="2 3">
    <name>SNP1</name>
</geneLocation>
<dbReference type="Pfam" id="PF01526">
    <property type="entry name" value="DDE_Tnp_Tn3"/>
    <property type="match status" value="1"/>
</dbReference>
<sequence>MRQHRLPAGDGRDRPAQRYLDQPIAKEGAFFDEAERIPLEGVVPEQWQAAVVGDRGKDNRDVHYGAIRQPLDPDEFIDALQKRLRAALFYGKDGDLTGADRESQEISMLALHLLQAVLVHVNTLPPTAGSSWT</sequence>
<accession>A0ABN6RAV9</accession>
<evidence type="ECO:0000313" key="3">
    <source>
        <dbReference type="Proteomes" id="UP001059597"/>
    </source>
</evidence>